<dbReference type="GO" id="GO:0003723">
    <property type="term" value="F:RNA binding"/>
    <property type="evidence" value="ECO:0007669"/>
    <property type="project" value="InterPro"/>
</dbReference>
<dbReference type="SUPFAM" id="SSF54791">
    <property type="entry name" value="Eukaryotic type KH-domain (KH-domain type I)"/>
    <property type="match status" value="2"/>
</dbReference>
<dbReference type="CDD" id="cd00105">
    <property type="entry name" value="KH-I"/>
    <property type="match status" value="1"/>
</dbReference>
<proteinExistence type="predicted"/>
<dbReference type="OMA" id="KANDKRD"/>
<accession>A0A813GUD1</accession>
<reference evidence="2" key="1">
    <citation type="submission" date="2021-02" db="EMBL/GenBank/DDBJ databases">
        <authorList>
            <person name="Dougan E. K."/>
            <person name="Rhodes N."/>
            <person name="Thang M."/>
            <person name="Chan C."/>
        </authorList>
    </citation>
    <scope>NUCLEOTIDE SEQUENCE</scope>
</reference>
<dbReference type="EMBL" id="CAJNNV010029641">
    <property type="protein sequence ID" value="CAE8629434.1"/>
    <property type="molecule type" value="Genomic_DNA"/>
</dbReference>
<protein>
    <recommendedName>
        <fullName evidence="4">K Homology domain-containing protein</fullName>
    </recommendedName>
</protein>
<dbReference type="Proteomes" id="UP000654075">
    <property type="component" value="Unassembled WGS sequence"/>
</dbReference>
<feature type="compositionally biased region" description="Basic residues" evidence="1">
    <location>
        <begin position="10"/>
        <end position="21"/>
    </location>
</feature>
<dbReference type="AlphaFoldDB" id="A0A813GUD1"/>
<evidence type="ECO:0000313" key="2">
    <source>
        <dbReference type="EMBL" id="CAE8629434.1"/>
    </source>
</evidence>
<dbReference type="OrthoDB" id="5204190at2759"/>
<comment type="caution">
    <text evidence="2">The sequence shown here is derived from an EMBL/GenBank/DDBJ whole genome shotgun (WGS) entry which is preliminary data.</text>
</comment>
<keyword evidence="3" id="KW-1185">Reference proteome</keyword>
<organism evidence="2 3">
    <name type="scientific">Polarella glacialis</name>
    <name type="common">Dinoflagellate</name>
    <dbReference type="NCBI Taxonomy" id="89957"/>
    <lineage>
        <taxon>Eukaryota</taxon>
        <taxon>Sar</taxon>
        <taxon>Alveolata</taxon>
        <taxon>Dinophyceae</taxon>
        <taxon>Suessiales</taxon>
        <taxon>Suessiaceae</taxon>
        <taxon>Polarella</taxon>
    </lineage>
</organism>
<evidence type="ECO:0000256" key="1">
    <source>
        <dbReference type="SAM" id="MobiDB-lite"/>
    </source>
</evidence>
<name>A0A813GUD1_POLGL</name>
<evidence type="ECO:0000313" key="3">
    <source>
        <dbReference type="Proteomes" id="UP000654075"/>
    </source>
</evidence>
<dbReference type="InterPro" id="IPR036612">
    <property type="entry name" value="KH_dom_type_1_sf"/>
</dbReference>
<evidence type="ECO:0008006" key="4">
    <source>
        <dbReference type="Google" id="ProtNLM"/>
    </source>
</evidence>
<gene>
    <name evidence="2" type="ORF">PGLA1383_LOCUS45917</name>
</gene>
<sequence>MGGRSQSRSPSRKPKGSRSRSRSGDGKPSRSRSGSRSASPADQKNKRPDDYGVETMKITDDDAAFILGKGGKTKEKIAKVACAEIELFERDLVLEFRGSKMQRRRAKKYCEGVMAQRTGPVSITEEYNDDDLTMLQVQQEAVGFVTGRAGNFLRSIEEQWTTLMFFCELDKVNNNNDVFIR</sequence>
<feature type="region of interest" description="Disordered" evidence="1">
    <location>
        <begin position="1"/>
        <end position="54"/>
    </location>
</feature>
<dbReference type="Gene3D" id="3.30.310.210">
    <property type="match status" value="1"/>
</dbReference>